<keyword evidence="2" id="KW-1185">Reference proteome</keyword>
<name>A0ABZ3IMC3_9FIRM</name>
<dbReference type="Pfam" id="PF00269">
    <property type="entry name" value="SASP"/>
    <property type="match status" value="1"/>
</dbReference>
<evidence type="ECO:0008006" key="3">
    <source>
        <dbReference type="Google" id="ProtNLM"/>
    </source>
</evidence>
<dbReference type="Gene3D" id="6.10.10.80">
    <property type="entry name" value="Small, acid-soluble spore protein, alpha/beta type-like"/>
    <property type="match status" value="1"/>
</dbReference>
<sequence length="111" mass="12449">MDGLEKLKLRVANETLGQEMKKEINAANYERVLDEKKLEVAEELGLKEKIENVGWENMTTKEVGKIGGRMGGQIGGQMVKKLVAMAENQMATADDTTIPANKEQLEETRWK</sequence>
<protein>
    <recommendedName>
        <fullName evidence="3">Small, acid-soluble spore protein, alpha/beta type</fullName>
    </recommendedName>
</protein>
<gene>
    <name evidence="1" type="ORF">SPSIL_027300</name>
</gene>
<dbReference type="EMBL" id="CP155573">
    <property type="protein sequence ID" value="XFO66573.1"/>
    <property type="molecule type" value="Genomic_DNA"/>
</dbReference>
<evidence type="ECO:0000313" key="1">
    <source>
        <dbReference type="EMBL" id="XFO66573.1"/>
    </source>
</evidence>
<organism evidence="1 2">
    <name type="scientific">Sporomusa silvacetica DSM 10669</name>
    <dbReference type="NCBI Taxonomy" id="1123289"/>
    <lineage>
        <taxon>Bacteria</taxon>
        <taxon>Bacillati</taxon>
        <taxon>Bacillota</taxon>
        <taxon>Negativicutes</taxon>
        <taxon>Selenomonadales</taxon>
        <taxon>Sporomusaceae</taxon>
        <taxon>Sporomusa</taxon>
    </lineage>
</organism>
<dbReference type="InterPro" id="IPR038300">
    <property type="entry name" value="SASP_sf_alpha/beta"/>
</dbReference>
<dbReference type="InterPro" id="IPR001448">
    <property type="entry name" value="SASP_alpha/beta-type"/>
</dbReference>
<reference evidence="1" key="1">
    <citation type="submission" date="2024-05" db="EMBL/GenBank/DDBJ databases">
        <title>Isolation and characterization of Sporomusa carbonis sp. nov., a carboxydotrophic hydrogenogen in the genus of Sporomusa isolated from a charcoal burning pile.</title>
        <authorList>
            <person name="Boeer T."/>
            <person name="Rosenbaum F."/>
            <person name="Eysell L."/>
            <person name="Mueller V."/>
            <person name="Daniel R."/>
            <person name="Poehlein A."/>
        </authorList>
    </citation>
    <scope>NUCLEOTIDE SEQUENCE [LARGE SCALE GENOMIC DNA]</scope>
    <source>
        <strain evidence="1">DSM 10669</strain>
    </source>
</reference>
<dbReference type="RefSeq" id="WP_245867675.1">
    <property type="nucleotide sequence ID" value="NZ_CP155573.1"/>
</dbReference>
<proteinExistence type="predicted"/>
<evidence type="ECO:0000313" key="2">
    <source>
        <dbReference type="Proteomes" id="UP000216752"/>
    </source>
</evidence>
<accession>A0ABZ3IMC3</accession>
<dbReference type="Proteomes" id="UP000216752">
    <property type="component" value="Chromosome"/>
</dbReference>